<dbReference type="EC" id="2.1.1.372" evidence="11"/>
<feature type="region of interest" description="Disordered" evidence="14">
    <location>
        <begin position="328"/>
        <end position="358"/>
    </location>
</feature>
<dbReference type="STRING" id="857566.A0A1E3PHJ4"/>
<dbReference type="GO" id="GO:0005634">
    <property type="term" value="C:nucleus"/>
    <property type="evidence" value="ECO:0007669"/>
    <property type="project" value="UniProtKB-SubCell"/>
</dbReference>
<dbReference type="InterPro" id="IPR039977">
    <property type="entry name" value="Suv4-20/Set9"/>
</dbReference>
<dbReference type="GO" id="GO:0140943">
    <property type="term" value="F:histone H4K20 trimethyltransferase activity"/>
    <property type="evidence" value="ECO:0007669"/>
    <property type="project" value="UniProtKB-EC"/>
</dbReference>
<dbReference type="InterPro" id="IPR025783">
    <property type="entry name" value="Set9_fungi"/>
</dbReference>
<evidence type="ECO:0000256" key="13">
    <source>
        <dbReference type="ARBA" id="ARBA00048081"/>
    </source>
</evidence>
<dbReference type="AlphaFoldDB" id="A0A1E3PHJ4"/>
<keyword evidence="5" id="KW-0158">Chromosome</keyword>
<keyword evidence="8" id="KW-0949">S-adenosyl-L-methionine</keyword>
<evidence type="ECO:0000256" key="12">
    <source>
        <dbReference type="ARBA" id="ARBA00030653"/>
    </source>
</evidence>
<dbReference type="InterPro" id="IPR046341">
    <property type="entry name" value="SET_dom_sf"/>
</dbReference>
<dbReference type="InterPro" id="IPR001214">
    <property type="entry name" value="SET_dom"/>
</dbReference>
<dbReference type="Gene3D" id="2.170.270.10">
    <property type="entry name" value="SET domain"/>
    <property type="match status" value="1"/>
</dbReference>
<keyword evidence="7" id="KW-0808">Transferase</keyword>
<feature type="compositionally biased region" description="Acidic residues" evidence="14">
    <location>
        <begin position="824"/>
        <end position="833"/>
    </location>
</feature>
<feature type="region of interest" description="Disordered" evidence="14">
    <location>
        <begin position="637"/>
        <end position="656"/>
    </location>
</feature>
<evidence type="ECO:0000256" key="6">
    <source>
        <dbReference type="ARBA" id="ARBA00022603"/>
    </source>
</evidence>
<evidence type="ECO:0000256" key="9">
    <source>
        <dbReference type="ARBA" id="ARBA00022853"/>
    </source>
</evidence>
<dbReference type="Proteomes" id="UP000095009">
    <property type="component" value="Unassembled WGS sequence"/>
</dbReference>
<dbReference type="SMART" id="SM00317">
    <property type="entry name" value="SET"/>
    <property type="match status" value="1"/>
</dbReference>
<gene>
    <name evidence="16" type="ORF">NADFUDRAFT_79930</name>
</gene>
<keyword evidence="10" id="KW-0539">Nucleus</keyword>
<dbReference type="GO" id="GO:0032259">
    <property type="term" value="P:methylation"/>
    <property type="evidence" value="ECO:0007669"/>
    <property type="project" value="UniProtKB-KW"/>
</dbReference>
<evidence type="ECO:0000256" key="2">
    <source>
        <dbReference type="ARBA" id="ARBA00004286"/>
    </source>
</evidence>
<protein>
    <recommendedName>
        <fullName evidence="4">Histone-lysine N-methyltransferase SET9</fullName>
        <ecNumber evidence="11">2.1.1.372</ecNumber>
    </recommendedName>
    <alternativeName>
        <fullName evidence="3">Histone-lysine N-methyltransferase set9</fullName>
    </alternativeName>
    <alternativeName>
        <fullName evidence="12">SET domain protein 9</fullName>
    </alternativeName>
</protein>
<comment type="subcellular location">
    <subcellularLocation>
        <location evidence="2">Chromosome</location>
    </subcellularLocation>
    <subcellularLocation>
        <location evidence="1">Nucleus</location>
    </subcellularLocation>
</comment>
<evidence type="ECO:0000256" key="7">
    <source>
        <dbReference type="ARBA" id="ARBA00022679"/>
    </source>
</evidence>
<dbReference type="SUPFAM" id="SSF82199">
    <property type="entry name" value="SET domain"/>
    <property type="match status" value="1"/>
</dbReference>
<dbReference type="InterPro" id="IPR041938">
    <property type="entry name" value="Hist-Lys_N-MTase_N"/>
</dbReference>
<evidence type="ECO:0000256" key="8">
    <source>
        <dbReference type="ARBA" id="ARBA00022691"/>
    </source>
</evidence>
<proteinExistence type="predicted"/>
<evidence type="ECO:0000313" key="16">
    <source>
        <dbReference type="EMBL" id="ODQ64412.1"/>
    </source>
</evidence>
<dbReference type="PANTHER" id="PTHR12977:SF4">
    <property type="entry name" value="HISTONE-LYSINE N-METHYLTRANSFERASE KMT5B"/>
    <property type="match status" value="1"/>
</dbReference>
<dbReference type="PANTHER" id="PTHR12977">
    <property type="entry name" value="SUPPRESSOR OF VARIEGATION 4-20-RELATED"/>
    <property type="match status" value="1"/>
</dbReference>
<evidence type="ECO:0000256" key="11">
    <source>
        <dbReference type="ARBA" id="ARBA00024057"/>
    </source>
</evidence>
<dbReference type="GO" id="GO:0005694">
    <property type="term" value="C:chromosome"/>
    <property type="evidence" value="ECO:0007669"/>
    <property type="project" value="UniProtKB-SubCell"/>
</dbReference>
<keyword evidence="6" id="KW-0489">Methyltransferase</keyword>
<keyword evidence="9" id="KW-0156">Chromatin regulator</keyword>
<dbReference type="EMBL" id="KV454412">
    <property type="protein sequence ID" value="ODQ64412.1"/>
    <property type="molecule type" value="Genomic_DNA"/>
</dbReference>
<feature type="region of interest" description="Disordered" evidence="14">
    <location>
        <begin position="816"/>
        <end position="837"/>
    </location>
</feature>
<accession>A0A1E3PHJ4</accession>
<dbReference type="Pfam" id="PF00856">
    <property type="entry name" value="SET"/>
    <property type="match status" value="1"/>
</dbReference>
<name>A0A1E3PHJ4_9ASCO</name>
<comment type="catalytic activity">
    <reaction evidence="13">
        <text>L-lysyl(20)-[histone H4] + 3 S-adenosyl-L-methionine = N(6),N(6),N(6)-trimethyl-L-lysyl(20)-[histone H4] + 3 S-adenosyl-L-homocysteine + 3 H(+)</text>
        <dbReference type="Rhea" id="RHEA:64456"/>
        <dbReference type="Rhea" id="RHEA-COMP:15554"/>
        <dbReference type="Rhea" id="RHEA-COMP:15998"/>
        <dbReference type="ChEBI" id="CHEBI:15378"/>
        <dbReference type="ChEBI" id="CHEBI:29969"/>
        <dbReference type="ChEBI" id="CHEBI:57856"/>
        <dbReference type="ChEBI" id="CHEBI:59789"/>
        <dbReference type="ChEBI" id="CHEBI:61961"/>
        <dbReference type="EC" id="2.1.1.372"/>
    </reaction>
</comment>
<dbReference type="Gene3D" id="1.10.10.1700">
    <property type="entry name" value="Histone-lysine N-methyltransferase"/>
    <property type="match status" value="1"/>
</dbReference>
<dbReference type="OrthoDB" id="6627536at2759"/>
<evidence type="ECO:0000259" key="15">
    <source>
        <dbReference type="PROSITE" id="PS50280"/>
    </source>
</evidence>
<dbReference type="PROSITE" id="PS51567">
    <property type="entry name" value="SAM_MT43_SUVAR420_1"/>
    <property type="match status" value="1"/>
</dbReference>
<evidence type="ECO:0000256" key="5">
    <source>
        <dbReference type="ARBA" id="ARBA00022454"/>
    </source>
</evidence>
<sequence length="1023" mass="116838">MGNLGFQELSRFDDLLTDALVDKVFYWATIRKVFSRGQVRGVQRSQVVNIIRNEIVLSERSDPKCIPSVYRAVEQFCQLPPIHNYLRRFPDSLVQLEFQKHVKLYMQMYLPECGFEVNCTDRYMKKSHEIEACIVARKRFNENEDIKYLSGNLVKLSEDEEDEIDRLKKVFSIINLHKNKGGTHLMLGPLRFVNHDCNSNARFCIKAGLLGIKTTRRIEIGEEITATYSIDYFGDENRDCLCSDCEHFGKNGYDPVNIAANEVRPMKTKKNIKVDPEFLTESISPLNFDSSDTRSPTSIEPEEYGVISCSRSSRAKSAKIYLNSNSKEHTNVSSSSFPPSLITIDSHEPRNRSRRPRCGRKDYSLRRMVKETYKPGTKDAFDIGPMANLPPLSEPWTTKQRKSSCGSEIDNYEFEVLSPEMKERYHFLTKLYYTSSFVFDPAESAAIAKRQKDHKVMELRVCTNCECPFLHSTEDHLVPRYCHRCFRHAKVFGALWPLTIKPIKSSPVTASAVGVAFPSLYNFDPDNMYFLWDEMYPEYHEERAKKRLLRQKIMNRSESVLSDTPESHLELTTESLKTITVSTNSDLLSRKVRSHRYIKQHEKSETTKTVTTTTRESSKLIVKNYKTSHSLNIKSGVDDDIDKKNRKLSNNDSGRVSRQSLTPILESQFYSDKLAFSLANAINKTAIPKDVASKKTHYQAKDFYIPQIIEEDLDPKTREWKHYVRVTNYVDPEVRRELSETPVEKEVINSIEQENVNIRFTRALREKIKDSPEEAKKELLRLKAVRSVKRPVSGSATASSSPKKLLKSEKASKCLPKKPTFESDTIEEEEGDVPDNKDYKEENTIELQFTNDFLPTDVGSMNKSICNSFEVSGSKEYVDKAGVVNITIPRCENWELSQCTVSNSKNLTNESLVCMSINKDNDDLVSKTKRQISFLELNSILNEPQGKFSSSKNTLSPLSPSLLVDKNISSQFAAKNLDASSSGVLKDFQPSTLCTKNIVVISDESDEDRNRVTGVVEISDESD</sequence>
<evidence type="ECO:0000256" key="4">
    <source>
        <dbReference type="ARBA" id="ARBA00015413"/>
    </source>
</evidence>
<keyword evidence="17" id="KW-1185">Reference proteome</keyword>
<evidence type="ECO:0000313" key="17">
    <source>
        <dbReference type="Proteomes" id="UP000095009"/>
    </source>
</evidence>
<feature type="domain" description="SET" evidence="15">
    <location>
        <begin position="113"/>
        <end position="229"/>
    </location>
</feature>
<evidence type="ECO:0000256" key="3">
    <source>
        <dbReference type="ARBA" id="ARBA00014232"/>
    </source>
</evidence>
<organism evidence="16 17">
    <name type="scientific">Nadsonia fulvescens var. elongata DSM 6958</name>
    <dbReference type="NCBI Taxonomy" id="857566"/>
    <lineage>
        <taxon>Eukaryota</taxon>
        <taxon>Fungi</taxon>
        <taxon>Dikarya</taxon>
        <taxon>Ascomycota</taxon>
        <taxon>Saccharomycotina</taxon>
        <taxon>Dipodascomycetes</taxon>
        <taxon>Dipodascales</taxon>
        <taxon>Dipodascales incertae sedis</taxon>
        <taxon>Nadsonia</taxon>
    </lineage>
</organism>
<dbReference type="PROSITE" id="PS50280">
    <property type="entry name" value="SET"/>
    <property type="match status" value="1"/>
</dbReference>
<evidence type="ECO:0000256" key="1">
    <source>
        <dbReference type="ARBA" id="ARBA00004123"/>
    </source>
</evidence>
<reference evidence="16 17" key="1">
    <citation type="journal article" date="2016" name="Proc. Natl. Acad. Sci. U.S.A.">
        <title>Comparative genomics of biotechnologically important yeasts.</title>
        <authorList>
            <person name="Riley R."/>
            <person name="Haridas S."/>
            <person name="Wolfe K.H."/>
            <person name="Lopes M.R."/>
            <person name="Hittinger C.T."/>
            <person name="Goeker M."/>
            <person name="Salamov A.A."/>
            <person name="Wisecaver J.H."/>
            <person name="Long T.M."/>
            <person name="Calvey C.H."/>
            <person name="Aerts A.L."/>
            <person name="Barry K.W."/>
            <person name="Choi C."/>
            <person name="Clum A."/>
            <person name="Coughlan A.Y."/>
            <person name="Deshpande S."/>
            <person name="Douglass A.P."/>
            <person name="Hanson S.J."/>
            <person name="Klenk H.-P."/>
            <person name="LaButti K.M."/>
            <person name="Lapidus A."/>
            <person name="Lindquist E.A."/>
            <person name="Lipzen A.M."/>
            <person name="Meier-Kolthoff J.P."/>
            <person name="Ohm R.A."/>
            <person name="Otillar R.P."/>
            <person name="Pangilinan J.L."/>
            <person name="Peng Y."/>
            <person name="Rokas A."/>
            <person name="Rosa C.A."/>
            <person name="Scheuner C."/>
            <person name="Sibirny A.A."/>
            <person name="Slot J.C."/>
            <person name="Stielow J.B."/>
            <person name="Sun H."/>
            <person name="Kurtzman C.P."/>
            <person name="Blackwell M."/>
            <person name="Grigoriev I.V."/>
            <person name="Jeffries T.W."/>
        </authorList>
    </citation>
    <scope>NUCLEOTIDE SEQUENCE [LARGE SCALE GENOMIC DNA]</scope>
    <source>
        <strain evidence="16 17">DSM 6958</strain>
    </source>
</reference>
<evidence type="ECO:0000256" key="10">
    <source>
        <dbReference type="ARBA" id="ARBA00023242"/>
    </source>
</evidence>
<evidence type="ECO:0000256" key="14">
    <source>
        <dbReference type="SAM" id="MobiDB-lite"/>
    </source>
</evidence>